<keyword evidence="2 12" id="KW-0245">EGF-like domain</keyword>
<comment type="subunit">
    <text evidence="11">Interacts with talA/talin.</text>
</comment>
<comment type="subcellular location">
    <subcellularLocation>
        <location evidence="1">Membrane</location>
        <topology evidence="1">Single-pass type I membrane protein</topology>
    </subcellularLocation>
</comment>
<dbReference type="Pfam" id="PF24907">
    <property type="entry name" value="SIBA-E_N"/>
    <property type="match status" value="1"/>
</dbReference>
<dbReference type="Gene3D" id="2.60.40.3440">
    <property type="match status" value="1"/>
</dbReference>
<protein>
    <submittedName>
        <fullName evidence="17">Uncharacterized protein</fullName>
    </submittedName>
</protein>
<dbReference type="InterPro" id="IPR056847">
    <property type="entry name" value="Ig_SibA-E_2nd"/>
</dbReference>
<dbReference type="InterPro" id="IPR056849">
    <property type="entry name" value="Ig_SibA-E_3rd"/>
</dbReference>
<dbReference type="EMBL" id="JAVFKY010000003">
    <property type="protein sequence ID" value="KAK5578699.1"/>
    <property type="molecule type" value="Genomic_DNA"/>
</dbReference>
<evidence type="ECO:0000256" key="8">
    <source>
        <dbReference type="ARBA" id="ARBA00023157"/>
    </source>
</evidence>
<keyword evidence="3" id="KW-0812">Transmembrane</keyword>
<feature type="domain" description="EGF-like" evidence="15">
    <location>
        <begin position="420"/>
        <end position="457"/>
    </location>
</feature>
<evidence type="ECO:0000313" key="18">
    <source>
        <dbReference type="Proteomes" id="UP001344447"/>
    </source>
</evidence>
<feature type="domain" description="VWFA" evidence="16">
    <location>
        <begin position="513"/>
        <end position="694"/>
    </location>
</feature>
<evidence type="ECO:0000259" key="16">
    <source>
        <dbReference type="PROSITE" id="PS50234"/>
    </source>
</evidence>
<feature type="region of interest" description="Disordered" evidence="13">
    <location>
        <begin position="1928"/>
        <end position="1952"/>
    </location>
</feature>
<dbReference type="Pfam" id="PF24910">
    <property type="entry name" value="Ig_SIBA-E_3rd"/>
    <property type="match status" value="1"/>
</dbReference>
<dbReference type="InterPro" id="IPR056844">
    <property type="entry name" value="SibA-E_N"/>
</dbReference>
<dbReference type="Gene3D" id="3.40.50.410">
    <property type="entry name" value="von Willebrand factor, type A domain"/>
    <property type="match status" value="1"/>
</dbReference>
<feature type="disulfide bond" evidence="12">
    <location>
        <begin position="447"/>
        <end position="456"/>
    </location>
</feature>
<comment type="caution">
    <text evidence="12">Lacks conserved residue(s) required for the propagation of feature annotation.</text>
</comment>
<keyword evidence="8 12" id="KW-1015">Disulfide bond</keyword>
<proteinExistence type="inferred from homology"/>
<keyword evidence="9" id="KW-0325">Glycoprotein</keyword>
<keyword evidence="5" id="KW-0130">Cell adhesion</keyword>
<evidence type="ECO:0000256" key="3">
    <source>
        <dbReference type="ARBA" id="ARBA00022692"/>
    </source>
</evidence>
<dbReference type="Pfam" id="PF17963">
    <property type="entry name" value="Big_9"/>
    <property type="match status" value="1"/>
</dbReference>
<evidence type="ECO:0000256" key="5">
    <source>
        <dbReference type="ARBA" id="ARBA00022889"/>
    </source>
</evidence>
<evidence type="ECO:0000256" key="7">
    <source>
        <dbReference type="ARBA" id="ARBA00023136"/>
    </source>
</evidence>
<dbReference type="Proteomes" id="UP001344447">
    <property type="component" value="Unassembled WGS sequence"/>
</dbReference>
<name>A0AAN7TSN8_9MYCE</name>
<evidence type="ECO:0000256" key="4">
    <source>
        <dbReference type="ARBA" id="ARBA00022729"/>
    </source>
</evidence>
<dbReference type="PROSITE" id="PS00022">
    <property type="entry name" value="EGF_1"/>
    <property type="match status" value="1"/>
</dbReference>
<evidence type="ECO:0000256" key="1">
    <source>
        <dbReference type="ARBA" id="ARBA00004479"/>
    </source>
</evidence>
<evidence type="ECO:0000256" key="13">
    <source>
        <dbReference type="SAM" id="MobiDB-lite"/>
    </source>
</evidence>
<accession>A0AAN7TSN8</accession>
<evidence type="ECO:0000256" key="2">
    <source>
        <dbReference type="ARBA" id="ARBA00022536"/>
    </source>
</evidence>
<evidence type="ECO:0000256" key="6">
    <source>
        <dbReference type="ARBA" id="ARBA00022989"/>
    </source>
</evidence>
<sequence>MKNLIKFLLVFLSFLYITEASHFRFGSISWIPVPNYKTIKFTANLAFRTTFFRSSVSIGDKINVGSISFGDGTSDTVTLSVTSFDTTNDWFTGSWVSTHEYPGQINAEVRNYVATYTSCCRISSLLNNADDSWYIATNVQIDSSNSYADVNWSPVTNMMPIVRVAVNKNNNFRILANDQNKATALTYKFTDTYTMSQPPGMTVNPSNGECYFMPTTLGLYSTQVKITDAKGAWIVVDFLLEAYTETGKCEAYCSNPEASCTSNSQCIKCANAGSTVINTCSNIDTPPIFIAPTPNNGEVRTFPIDVSSSFSLSCKTQYTSRTVSILTPNFPLEISKGAMTTGQTNTIPYSWAPKTSSIGSYVISAQCVDSKGVVSQVLSFTIRIEKPECGNGGTKQGSVCSCVGNWDPSSQCFDCKKGYYGDKCTILPPCKNGVPNQGVNGDGKCLCNNGWIGADCSISNSQSCGSMASTNLSSTFSVSSYINPTKVQVYLANNQAYQVPIMVSIPSPLSKLDVYFLVDTNMATTDTFGYIRGGMSTFVTIVKKLSENTQFGLGIFSDYPSSPISFQQSSIIGTDIVSGITDLKTSSNVASSCGNSLLAATLASSATVGWNSGSFKVIVIITDSDYTANSINDFKNSFTDRSIAPVVIGFGTATPNWASLVSSLGFGYNAQSALNAGDWPTKAVAGIKAVTSKLVYRSSQIANGASFVSGLPTDEAIAASTQKTVNGITLIKSANTNIDSPIASISVMGFGKTEISINYNRPPVATSIGISVDQNSFTTFKLVGTDPDSNILTFKFTSNIISSAGIITTSAGVDVSTQPNVYYSSSEVFKYTPKTNFITASLITFIANDGCVDSASSGTISITINKVNQAPDCQSTQISAQLNRVIEFSLNATDFEDIQSKIAIFITNPSTLTSYGSLTYKGVPVTTTTKIVNLDYLAFIQTVNPPTAISVTTPFQAMDTSSVYSKTCFITVNYVHTNEAPVSSSLSPISVAPRNYTAVTLTSTDYDSTKATFKVTSYTTGTDGKGTFFTCPIGGDCSCTSINYYVIPLNYQSAPVSYSTSDNKANFDICFANDQSSQINSYASVTFTSIDNQGLESLPVTVKINVVGTRVNDPPVVIQIADYSVFQDYKDYNTISKIVDGTDKNPDDYDKDKGINNLIAVIVKQPKSGTLYLKKDDTIVSNSPAPMEIYYVPSTGFAGTDSFSYKVSDTLQVDSTIATTTITVIPINHKPTVSVTSYSFTSQDVNNINQSLVTYDFDGDKVNCQVVAIPNQISMYDSEGKLISQVPTKLSSNSYSFKLEDPSKITPKPFSIIASQFTINCVDVTTKTNPYGSLQSDDVIANVQYTYINTAPTAHNLIVQLDQDSSKPFTFIGNDIETDPSGLKVKVFSLPINGKLSTQGGSTITSESLTQIYKLDELIYTPNSGLSNWNTADNSSPLDTISFAIVDPQGLVSDSDFVYFNVRPRNPPIYTGDDEIDVLQNTRYPLTIVGKIGNGGSSVSISVVSFTGNGSLYESFNMGAEGTMDKQITSYPVGQPYSGSNGGPASYYYAYKPPHNKYGPKFDVISFKLIDGDLESMIYNVTVNVIHVNQPPTISLISYRSLEGSTGEIMFNLSSTVEMNVNTSVLIKYIGEDIDVDQITPLISNVTTLPLKGVIYQYDHKNKASPIGNVVDRNHSNIPIDDDGFYYFIFVPNKGNIALSYARIPLSVIDNGGLTSSSVIVTINVNSVNIPPNITIPDIYRHYSGQLNLTVTATNITFDDPDSKTNDVLVTLSIVGEKDEIVQSVSNVKLNITGVKPKVCQFDRNLATVTCIGSKKDLNDIISKVNIIGQLAGKYRLKVFVDDLGFNAPFSKRISSHLNATDYVTLDIVEPDVTTQTTSNKTVLSGAIAGAGAAAAIIAAGMWKLLRKAAPPTDTFFDEGAFMGDGINSNPMYQESKNGGENPLYTSSNEPL</sequence>
<evidence type="ECO:0000256" key="9">
    <source>
        <dbReference type="ARBA" id="ARBA00023180"/>
    </source>
</evidence>
<dbReference type="Gene3D" id="2.60.40.10">
    <property type="entry name" value="Immunoglobulins"/>
    <property type="match status" value="1"/>
</dbReference>
<dbReference type="InterPro" id="IPR000742">
    <property type="entry name" value="EGF"/>
</dbReference>
<evidence type="ECO:0000313" key="17">
    <source>
        <dbReference type="EMBL" id="KAK5578699.1"/>
    </source>
</evidence>
<dbReference type="InterPro" id="IPR013783">
    <property type="entry name" value="Ig-like_fold"/>
</dbReference>
<dbReference type="GO" id="GO:0016020">
    <property type="term" value="C:membrane"/>
    <property type="evidence" value="ECO:0007669"/>
    <property type="project" value="UniProtKB-SubCell"/>
</dbReference>
<dbReference type="Pfam" id="PF24619">
    <property type="entry name" value="Ig_SibA"/>
    <property type="match status" value="1"/>
</dbReference>
<dbReference type="Pfam" id="PF24909">
    <property type="entry name" value="vWA_SIBA-E"/>
    <property type="match status" value="1"/>
</dbReference>
<gene>
    <name evidence="17" type="ORF">RB653_008372</name>
</gene>
<reference evidence="17 18" key="1">
    <citation type="submission" date="2023-11" db="EMBL/GenBank/DDBJ databases">
        <title>Dfirmibasis_genome.</title>
        <authorList>
            <person name="Edelbroek B."/>
            <person name="Kjellin J."/>
            <person name="Jerlstrom-Hultqvist J."/>
            <person name="Soderbom F."/>
        </authorList>
    </citation>
    <scope>NUCLEOTIDE SEQUENCE [LARGE SCALE GENOMIC DNA]</scope>
    <source>
        <strain evidence="17 18">TNS-C-14</strain>
    </source>
</reference>
<dbReference type="PROSITE" id="PS50026">
    <property type="entry name" value="EGF_3"/>
    <property type="match status" value="1"/>
</dbReference>
<comment type="caution">
    <text evidence="17">The sequence shown here is derived from an EMBL/GenBank/DDBJ whole genome shotgun (WGS) entry which is preliminary data.</text>
</comment>
<evidence type="ECO:0000256" key="14">
    <source>
        <dbReference type="SAM" id="SignalP"/>
    </source>
</evidence>
<evidence type="ECO:0000259" key="15">
    <source>
        <dbReference type="PROSITE" id="PS50026"/>
    </source>
</evidence>
<dbReference type="PANTHER" id="PTHR24038:SF11">
    <property type="entry name" value="INTEGRIN BETA-LIKE PROTEIN E"/>
    <property type="match status" value="1"/>
</dbReference>
<evidence type="ECO:0000256" key="11">
    <source>
        <dbReference type="ARBA" id="ARBA00064229"/>
    </source>
</evidence>
<keyword evidence="6" id="KW-1133">Transmembrane helix</keyword>
<keyword evidence="18" id="KW-1185">Reference proteome</keyword>
<evidence type="ECO:0000256" key="12">
    <source>
        <dbReference type="PROSITE-ProRule" id="PRU00076"/>
    </source>
</evidence>
<keyword evidence="4 14" id="KW-0732">Signal</keyword>
<dbReference type="InterPro" id="IPR056851">
    <property type="entry name" value="Ig_SibA-E"/>
</dbReference>
<dbReference type="Pfam" id="PF24908">
    <property type="entry name" value="Ig_SIBA-E_2nd"/>
    <property type="match status" value="1"/>
</dbReference>
<dbReference type="SUPFAM" id="SSF53300">
    <property type="entry name" value="vWA-like"/>
    <property type="match status" value="1"/>
</dbReference>
<feature type="chain" id="PRO_5042917278" evidence="14">
    <location>
        <begin position="21"/>
        <end position="1952"/>
    </location>
</feature>
<dbReference type="InterPro" id="IPR036465">
    <property type="entry name" value="vWFA_dom_sf"/>
</dbReference>
<evidence type="ECO:0000256" key="10">
    <source>
        <dbReference type="ARBA" id="ARBA00061597"/>
    </source>
</evidence>
<dbReference type="PROSITE" id="PS01186">
    <property type="entry name" value="EGF_2"/>
    <property type="match status" value="1"/>
</dbReference>
<organism evidence="17 18">
    <name type="scientific">Dictyostelium firmibasis</name>
    <dbReference type="NCBI Taxonomy" id="79012"/>
    <lineage>
        <taxon>Eukaryota</taxon>
        <taxon>Amoebozoa</taxon>
        <taxon>Evosea</taxon>
        <taxon>Eumycetozoa</taxon>
        <taxon>Dictyostelia</taxon>
        <taxon>Dictyosteliales</taxon>
        <taxon>Dictyosteliaceae</taxon>
        <taxon>Dictyostelium</taxon>
    </lineage>
</organism>
<feature type="signal peptide" evidence="14">
    <location>
        <begin position="1"/>
        <end position="20"/>
    </location>
</feature>
<dbReference type="PROSITE" id="PS50234">
    <property type="entry name" value="VWFA"/>
    <property type="match status" value="1"/>
</dbReference>
<dbReference type="GO" id="GO:0007155">
    <property type="term" value="P:cell adhesion"/>
    <property type="evidence" value="ECO:0007669"/>
    <property type="project" value="UniProtKB-KW"/>
</dbReference>
<comment type="similarity">
    <text evidence="10">Belongs to the SIB family.</text>
</comment>
<dbReference type="PANTHER" id="PTHR24038">
    <property type="entry name" value="STABILIN"/>
    <property type="match status" value="1"/>
</dbReference>
<dbReference type="InterPro" id="IPR002035">
    <property type="entry name" value="VWF_A"/>
</dbReference>
<keyword evidence="7" id="KW-0472">Membrane</keyword>